<dbReference type="Proteomes" id="UP000789570">
    <property type="component" value="Unassembled WGS sequence"/>
</dbReference>
<accession>A0A9N9E2L6</accession>
<dbReference type="AlphaFoldDB" id="A0A9N9E2L6"/>
<protein>
    <submittedName>
        <fullName evidence="1">11067_t:CDS:1</fullName>
    </submittedName>
</protein>
<name>A0A9N9E2L6_9GLOM</name>
<evidence type="ECO:0000313" key="1">
    <source>
        <dbReference type="EMBL" id="CAG8661848.1"/>
    </source>
</evidence>
<proteinExistence type="predicted"/>
<keyword evidence="2" id="KW-1185">Reference proteome</keyword>
<gene>
    <name evidence="1" type="ORF">FCALED_LOCUS11581</name>
</gene>
<sequence>MALSGRKERGAFINELKTIPKRVWTTYQKTLKRRVNNPKFLAQVSLTLVLIKMSNNLVLLPLSSYLILLISPVGTTTTTIVTPRPLLPTLIPNANFQPANECFKRMPFFTETPK</sequence>
<dbReference type="EMBL" id="CAJVPQ010004985">
    <property type="protein sequence ID" value="CAG8661848.1"/>
    <property type="molecule type" value="Genomic_DNA"/>
</dbReference>
<evidence type="ECO:0000313" key="2">
    <source>
        <dbReference type="Proteomes" id="UP000789570"/>
    </source>
</evidence>
<reference evidence="1" key="1">
    <citation type="submission" date="2021-06" db="EMBL/GenBank/DDBJ databases">
        <authorList>
            <person name="Kallberg Y."/>
            <person name="Tangrot J."/>
            <person name="Rosling A."/>
        </authorList>
    </citation>
    <scope>NUCLEOTIDE SEQUENCE</scope>
    <source>
        <strain evidence="1">UK204</strain>
    </source>
</reference>
<organism evidence="1 2">
    <name type="scientific">Funneliformis caledonium</name>
    <dbReference type="NCBI Taxonomy" id="1117310"/>
    <lineage>
        <taxon>Eukaryota</taxon>
        <taxon>Fungi</taxon>
        <taxon>Fungi incertae sedis</taxon>
        <taxon>Mucoromycota</taxon>
        <taxon>Glomeromycotina</taxon>
        <taxon>Glomeromycetes</taxon>
        <taxon>Glomerales</taxon>
        <taxon>Glomeraceae</taxon>
        <taxon>Funneliformis</taxon>
    </lineage>
</organism>
<comment type="caution">
    <text evidence="1">The sequence shown here is derived from an EMBL/GenBank/DDBJ whole genome shotgun (WGS) entry which is preliminary data.</text>
</comment>